<dbReference type="PANTHER" id="PTHR47331">
    <property type="entry name" value="PHD-TYPE DOMAIN-CONTAINING PROTEIN"/>
    <property type="match status" value="1"/>
</dbReference>
<dbReference type="Proteomes" id="UP000801492">
    <property type="component" value="Unassembled WGS sequence"/>
</dbReference>
<keyword evidence="2" id="KW-1185">Reference proteome</keyword>
<dbReference type="AlphaFoldDB" id="A0A8K0GKJ6"/>
<dbReference type="EMBL" id="VTPC01001808">
    <property type="protein sequence ID" value="KAF2901183.1"/>
    <property type="molecule type" value="Genomic_DNA"/>
</dbReference>
<dbReference type="PANTHER" id="PTHR47331:SF5">
    <property type="entry name" value="RIBONUCLEASE H"/>
    <property type="match status" value="1"/>
</dbReference>
<gene>
    <name evidence="1" type="ORF">ILUMI_05001</name>
</gene>
<organism evidence="1 2">
    <name type="scientific">Ignelater luminosus</name>
    <name type="common">Cucubano</name>
    <name type="synonym">Pyrophorus luminosus</name>
    <dbReference type="NCBI Taxonomy" id="2038154"/>
    <lineage>
        <taxon>Eukaryota</taxon>
        <taxon>Metazoa</taxon>
        <taxon>Ecdysozoa</taxon>
        <taxon>Arthropoda</taxon>
        <taxon>Hexapoda</taxon>
        <taxon>Insecta</taxon>
        <taxon>Pterygota</taxon>
        <taxon>Neoptera</taxon>
        <taxon>Endopterygota</taxon>
        <taxon>Coleoptera</taxon>
        <taxon>Polyphaga</taxon>
        <taxon>Elateriformia</taxon>
        <taxon>Elateroidea</taxon>
        <taxon>Elateridae</taxon>
        <taxon>Agrypninae</taxon>
        <taxon>Pyrophorini</taxon>
        <taxon>Ignelater</taxon>
    </lineage>
</organism>
<reference evidence="1" key="1">
    <citation type="submission" date="2019-08" db="EMBL/GenBank/DDBJ databases">
        <title>The genome of the North American firefly Photinus pyralis.</title>
        <authorList>
            <consortium name="Photinus pyralis genome working group"/>
            <person name="Fallon T.R."/>
            <person name="Sander Lower S.E."/>
            <person name="Weng J.-K."/>
        </authorList>
    </citation>
    <scope>NUCLEOTIDE SEQUENCE</scope>
    <source>
        <strain evidence="1">TRF0915ILg1</strain>
        <tissue evidence="1">Whole body</tissue>
    </source>
</reference>
<dbReference type="OrthoDB" id="5967017at2759"/>
<evidence type="ECO:0000313" key="1">
    <source>
        <dbReference type="EMBL" id="KAF2901183.1"/>
    </source>
</evidence>
<name>A0A8K0GKJ6_IGNLU</name>
<comment type="caution">
    <text evidence="1">The sequence shown here is derived from an EMBL/GenBank/DDBJ whole genome shotgun (WGS) entry which is preliminary data.</text>
</comment>
<evidence type="ECO:0008006" key="3">
    <source>
        <dbReference type="Google" id="ProtNLM"/>
    </source>
</evidence>
<sequence length="779" mass="88422">MALSVLYDKVQSHLRKLCSLGVTVDNCAPILMPLVSSCLSVEILRTWERKGKGAGSSSKVMLESLLGVLKYEVDVEPNKGKTNNRDRFKNCKETIQKEVPTAVGLLTTVKDQPKGDCIFCSSGHRSQECIKAQDMPLAERRKIVEETKACFCYLRLSHSAKFCRNRPKCIICKKPHSPIVCEGIKELDKQKPEVSKEGTQVKTIASTSMHCTVILQTLLVKIKNGNHEKIIRALLDSASQKSYIFKSTAKKTGYLPERCEPIQHSLSGGYTTEVTNHDVYTITFSSLEANSLFEVIDHHKICGNIAPIPSGPWVEELQLHNNYLSDVNTDGAIEILLGADVVRSLLTGNRKEVRNGLIAFQTKLGWTLIGKVPNDADNCKGLSMLVTSMLTKDAKFTDLWSLDTLGITNLSEKLGKIELEAATHQHFLDSVKINEEGRREVRLPFIENHPPLSTNYGLAMKRLNRIIEEMTEELGDQLCHYLPHRHVIKLGSSTLIRPVFDAWARDHTNRNFVSLNQCLEKGPNLREKIPAILAGFPSISGKLYKSIAQDYELDDIKTVFWIDSTTVLAWIGRCEPWDAYIYNRVREIRELTCRQEWRHVPGAMNSVDLVSRGCYPKKFLSTRWWEGPSWLRQPEETWPQPELTYNEEKNNSERRENVVSALLNSNNLLLDCVIGLLEAKKTVRSVLTKCIRCKRRNVKRVYPLELELKSDKVSKAAGERLRKSVEENVTMDSCLGTSEGEEEPVKSSEVYERKTRSGRIVQKPKRYCWPKKKKCVFYL</sequence>
<evidence type="ECO:0000313" key="2">
    <source>
        <dbReference type="Proteomes" id="UP000801492"/>
    </source>
</evidence>
<protein>
    <recommendedName>
        <fullName evidence="3">Peptidase aspartic putative domain-containing protein</fullName>
    </recommendedName>
</protein>
<accession>A0A8K0GKJ6</accession>
<proteinExistence type="predicted"/>